<accession>A0A2W5NWN5</accession>
<protein>
    <submittedName>
        <fullName evidence="2">Uncharacterized protein</fullName>
    </submittedName>
</protein>
<evidence type="ECO:0000313" key="3">
    <source>
        <dbReference type="Proteomes" id="UP000249229"/>
    </source>
</evidence>
<sequence>MNRIIAVAVMATAFIAPAHAARRSPDAQLAEVLKGRVAEKPVSCITASATDNMQIVTARAIVWRIGRRLYVNVPRDRAETLRADDILITQPFGSQLCRNDQVRPLDRMSNIPRGILLLGDFTPYVRK</sequence>
<name>A0A2W5NWN5_9SPHN</name>
<reference evidence="2 3" key="1">
    <citation type="submission" date="2017-08" db="EMBL/GenBank/DDBJ databases">
        <title>Infants hospitalized years apart are colonized by the same room-sourced microbial strains.</title>
        <authorList>
            <person name="Brooks B."/>
            <person name="Olm M.R."/>
            <person name="Firek B.A."/>
            <person name="Baker R."/>
            <person name="Thomas B.C."/>
            <person name="Morowitz M.J."/>
            <person name="Banfield J.F."/>
        </authorList>
    </citation>
    <scope>NUCLEOTIDE SEQUENCE [LARGE SCALE GENOMIC DNA]</scope>
    <source>
        <strain evidence="2">S2_005_001_R1_22</strain>
    </source>
</reference>
<keyword evidence="1" id="KW-0732">Signal</keyword>
<evidence type="ECO:0000256" key="1">
    <source>
        <dbReference type="SAM" id="SignalP"/>
    </source>
</evidence>
<proteinExistence type="predicted"/>
<evidence type="ECO:0000313" key="2">
    <source>
        <dbReference type="EMBL" id="PZQ58031.1"/>
    </source>
</evidence>
<feature type="chain" id="PRO_5015962825" evidence="1">
    <location>
        <begin position="21"/>
        <end position="127"/>
    </location>
</feature>
<organism evidence="2 3">
    <name type="scientific">Sphingomonas taxi</name>
    <dbReference type="NCBI Taxonomy" id="1549858"/>
    <lineage>
        <taxon>Bacteria</taxon>
        <taxon>Pseudomonadati</taxon>
        <taxon>Pseudomonadota</taxon>
        <taxon>Alphaproteobacteria</taxon>
        <taxon>Sphingomonadales</taxon>
        <taxon>Sphingomonadaceae</taxon>
        <taxon>Sphingomonas</taxon>
    </lineage>
</organism>
<dbReference type="Proteomes" id="UP000249229">
    <property type="component" value="Unassembled WGS sequence"/>
</dbReference>
<gene>
    <name evidence="2" type="ORF">DI544_15260</name>
</gene>
<dbReference type="EMBL" id="QFQI01000024">
    <property type="protein sequence ID" value="PZQ58031.1"/>
    <property type="molecule type" value="Genomic_DNA"/>
</dbReference>
<feature type="signal peptide" evidence="1">
    <location>
        <begin position="1"/>
        <end position="20"/>
    </location>
</feature>
<dbReference type="AlphaFoldDB" id="A0A2W5NWN5"/>
<comment type="caution">
    <text evidence="2">The sequence shown here is derived from an EMBL/GenBank/DDBJ whole genome shotgun (WGS) entry which is preliminary data.</text>
</comment>